<gene>
    <name evidence="14" type="ORF">FDG2_4470</name>
</gene>
<evidence type="ECO:0000259" key="13">
    <source>
        <dbReference type="PROSITE" id="PS50011"/>
    </source>
</evidence>
<dbReference type="PANTHER" id="PTHR43289">
    <property type="entry name" value="MITOGEN-ACTIVATED PROTEIN KINASE KINASE KINASE 20-RELATED"/>
    <property type="match status" value="1"/>
</dbReference>
<evidence type="ECO:0000256" key="12">
    <source>
        <dbReference type="SAM" id="Phobius"/>
    </source>
</evidence>
<evidence type="ECO:0000256" key="3">
    <source>
        <dbReference type="ARBA" id="ARBA00022729"/>
    </source>
</evidence>
<evidence type="ECO:0000256" key="10">
    <source>
        <dbReference type="PROSITE-ProRule" id="PRU10141"/>
    </source>
</evidence>
<dbReference type="CDD" id="cd14014">
    <property type="entry name" value="STKc_PknB_like"/>
    <property type="match status" value="1"/>
</dbReference>
<feature type="transmembrane region" description="Helical" evidence="12">
    <location>
        <begin position="371"/>
        <end position="393"/>
    </location>
</feature>
<evidence type="ECO:0000256" key="1">
    <source>
        <dbReference type="ARBA" id="ARBA00022475"/>
    </source>
</evidence>
<keyword evidence="1" id="KW-1003">Cell membrane</keyword>
<dbReference type="EMBL" id="FLUV01001878">
    <property type="protein sequence ID" value="SBW25256.1"/>
    <property type="molecule type" value="Genomic_DNA"/>
</dbReference>
<evidence type="ECO:0000256" key="2">
    <source>
        <dbReference type="ARBA" id="ARBA00022679"/>
    </source>
</evidence>
<keyword evidence="15" id="KW-1185">Reference proteome</keyword>
<keyword evidence="12" id="KW-1133">Transmembrane helix</keyword>
<accession>A0A1C3P652</accession>
<evidence type="ECO:0000256" key="11">
    <source>
        <dbReference type="SAM" id="MobiDB-lite"/>
    </source>
</evidence>
<dbReference type="InterPro" id="IPR025971">
    <property type="entry name" value="LppP/LprE"/>
</dbReference>
<dbReference type="GO" id="GO:0005524">
    <property type="term" value="F:ATP binding"/>
    <property type="evidence" value="ECO:0007669"/>
    <property type="project" value="UniProtKB-UniRule"/>
</dbReference>
<keyword evidence="4 10" id="KW-0547">Nucleotide-binding</keyword>
<dbReference type="PROSITE" id="PS50011">
    <property type="entry name" value="PROTEIN_KINASE_DOM"/>
    <property type="match status" value="1"/>
</dbReference>
<dbReference type="SUPFAM" id="SSF56112">
    <property type="entry name" value="Protein kinase-like (PK-like)"/>
    <property type="match status" value="1"/>
</dbReference>
<dbReference type="InterPro" id="IPR017441">
    <property type="entry name" value="Protein_kinase_ATP_BS"/>
</dbReference>
<evidence type="ECO:0000256" key="8">
    <source>
        <dbReference type="ARBA" id="ARBA00023139"/>
    </source>
</evidence>
<keyword evidence="9" id="KW-0449">Lipoprotein</keyword>
<feature type="region of interest" description="Disordered" evidence="11">
    <location>
        <begin position="290"/>
        <end position="367"/>
    </location>
</feature>
<dbReference type="InterPro" id="IPR011009">
    <property type="entry name" value="Kinase-like_dom_sf"/>
</dbReference>
<evidence type="ECO:0000256" key="9">
    <source>
        <dbReference type="ARBA" id="ARBA00023288"/>
    </source>
</evidence>
<proteinExistence type="predicted"/>
<protein>
    <submittedName>
        <fullName evidence="14">Serine/threonine protein kinase</fullName>
    </submittedName>
</protein>
<keyword evidence="2" id="KW-0808">Transferase</keyword>
<sequence>MLQPLASDDPRQIGPYRLQSRIGAGGMGTVYLGFSKDDHPAAVKVPSPGLADDPEFRSRFRTEVAAARRVRGGSVAAVLDADLDGPRPWMATEYVEGRSLTDAVAQRGPFTGHLLDGLAVGLADALVAVHAAGVVHRDLKPSNILVTWEGPKVIDFGIARAADSTNHTRTGTLIGTLVWMAPEQLRGERAGPGADIFAWGACMAFAATGRQPFAGERPEAVAVQIMTAEPDLAGIPAHLAPVLAAALDKDPAWRPTAAHLVARLVGHDVADAGESVRATETALAQWWSLTPPPTAAQSAPQAAPQSASGPSVHAHQPSYQQVPSERWQAESYQPRWDQTPATRRPAQHHGPAQAHSPAPTGPARPRRRGRLATVVAALLAIAALGGVATAIALHERDSRLTAQNSAPSPSYRQIANPSKTPATHRNPTTGPSSVRTATPTPRVSRTGTPTASTTPGHLTLAEASNMLNERGFTVTDSSGFTRGQTLNVLIGRKADSPNVPQQFGFFFVGTEMIGKDFAEPSAGISVAAARETSAVLRYNLYEPSDKVCCPSGGNADVTFRWDGTKLNVDPSTIPPSDPAAHGSRR</sequence>
<keyword evidence="7 12" id="KW-0472">Membrane</keyword>
<evidence type="ECO:0000256" key="5">
    <source>
        <dbReference type="ARBA" id="ARBA00022777"/>
    </source>
</evidence>
<dbReference type="InterPro" id="IPR008271">
    <property type="entry name" value="Ser/Thr_kinase_AS"/>
</dbReference>
<feature type="region of interest" description="Disordered" evidence="11">
    <location>
        <begin position="401"/>
        <end position="457"/>
    </location>
</feature>
<keyword evidence="3" id="KW-0732">Signal</keyword>
<feature type="compositionally biased region" description="Low complexity" evidence="11">
    <location>
        <begin position="295"/>
        <end position="311"/>
    </location>
</feature>
<feature type="compositionally biased region" description="Polar residues" evidence="11">
    <location>
        <begin position="401"/>
        <end position="456"/>
    </location>
</feature>
<dbReference type="InterPro" id="IPR000719">
    <property type="entry name" value="Prot_kinase_dom"/>
</dbReference>
<evidence type="ECO:0000256" key="7">
    <source>
        <dbReference type="ARBA" id="ARBA00023136"/>
    </source>
</evidence>
<dbReference type="AlphaFoldDB" id="A0A1C3P652"/>
<evidence type="ECO:0000313" key="14">
    <source>
        <dbReference type="EMBL" id="SBW25256.1"/>
    </source>
</evidence>
<organism evidence="14 15">
    <name type="scientific">Candidatus Protofrankia californiensis</name>
    <dbReference type="NCBI Taxonomy" id="1839754"/>
    <lineage>
        <taxon>Bacteria</taxon>
        <taxon>Bacillati</taxon>
        <taxon>Actinomycetota</taxon>
        <taxon>Actinomycetes</taxon>
        <taxon>Frankiales</taxon>
        <taxon>Frankiaceae</taxon>
        <taxon>Protofrankia</taxon>
    </lineage>
</organism>
<keyword evidence="8" id="KW-0564">Palmitate</keyword>
<dbReference type="Proteomes" id="UP000199013">
    <property type="component" value="Unassembled WGS sequence"/>
</dbReference>
<keyword evidence="12" id="KW-0812">Transmembrane</keyword>
<keyword evidence="14" id="KW-0723">Serine/threonine-protein kinase</keyword>
<dbReference type="SMART" id="SM00220">
    <property type="entry name" value="S_TKc"/>
    <property type="match status" value="1"/>
</dbReference>
<feature type="binding site" evidence="10">
    <location>
        <position position="44"/>
    </location>
    <ligand>
        <name>ATP</name>
        <dbReference type="ChEBI" id="CHEBI:30616"/>
    </ligand>
</feature>
<evidence type="ECO:0000313" key="15">
    <source>
        <dbReference type="Proteomes" id="UP000199013"/>
    </source>
</evidence>
<evidence type="ECO:0000256" key="4">
    <source>
        <dbReference type="ARBA" id="ARBA00022741"/>
    </source>
</evidence>
<reference evidence="15" key="1">
    <citation type="submission" date="2016-02" db="EMBL/GenBank/DDBJ databases">
        <authorList>
            <person name="Wibberg D."/>
        </authorList>
    </citation>
    <scope>NUCLEOTIDE SEQUENCE [LARGE SCALE GENOMIC DNA]</scope>
</reference>
<feature type="domain" description="Protein kinase" evidence="13">
    <location>
        <begin position="16"/>
        <end position="270"/>
    </location>
</feature>
<dbReference type="PROSITE" id="PS00108">
    <property type="entry name" value="PROTEIN_KINASE_ST"/>
    <property type="match status" value="1"/>
</dbReference>
<evidence type="ECO:0000256" key="6">
    <source>
        <dbReference type="ARBA" id="ARBA00022840"/>
    </source>
</evidence>
<dbReference type="Gene3D" id="1.10.510.10">
    <property type="entry name" value="Transferase(Phosphotransferase) domain 1"/>
    <property type="match status" value="1"/>
</dbReference>
<feature type="region of interest" description="Disordered" evidence="11">
    <location>
        <begin position="566"/>
        <end position="585"/>
    </location>
</feature>
<dbReference type="Gene3D" id="3.30.200.20">
    <property type="entry name" value="Phosphorylase Kinase, domain 1"/>
    <property type="match status" value="1"/>
</dbReference>
<dbReference type="Pfam" id="PF00069">
    <property type="entry name" value="Pkinase"/>
    <property type="match status" value="1"/>
</dbReference>
<dbReference type="PANTHER" id="PTHR43289:SF34">
    <property type="entry name" value="SERINE_THREONINE-PROTEIN KINASE YBDM-RELATED"/>
    <property type="match status" value="1"/>
</dbReference>
<dbReference type="Pfam" id="PF14041">
    <property type="entry name" value="Lipoprotein_21"/>
    <property type="match status" value="1"/>
</dbReference>
<dbReference type="PROSITE" id="PS00107">
    <property type="entry name" value="PROTEIN_KINASE_ATP"/>
    <property type="match status" value="1"/>
</dbReference>
<name>A0A1C3P652_9ACTN</name>
<keyword evidence="5 14" id="KW-0418">Kinase</keyword>
<keyword evidence="6 10" id="KW-0067">ATP-binding</keyword>
<dbReference type="GO" id="GO:0004674">
    <property type="term" value="F:protein serine/threonine kinase activity"/>
    <property type="evidence" value="ECO:0007669"/>
    <property type="project" value="UniProtKB-KW"/>
</dbReference>